<organism evidence="1 2">
    <name type="scientific">Adiantum capillus-veneris</name>
    <name type="common">Maidenhair fern</name>
    <dbReference type="NCBI Taxonomy" id="13818"/>
    <lineage>
        <taxon>Eukaryota</taxon>
        <taxon>Viridiplantae</taxon>
        <taxon>Streptophyta</taxon>
        <taxon>Embryophyta</taxon>
        <taxon>Tracheophyta</taxon>
        <taxon>Polypodiopsida</taxon>
        <taxon>Polypodiidae</taxon>
        <taxon>Polypodiales</taxon>
        <taxon>Pteridineae</taxon>
        <taxon>Pteridaceae</taxon>
        <taxon>Vittarioideae</taxon>
        <taxon>Adiantum</taxon>
    </lineage>
</organism>
<sequence>MYACYHSDFHGVRIEIAAFDLATTLLLSELRPVTAAHIGHGHAERDGIKANCELLSHTTIYTISIINTLWAAVLNLQFCFATIANEELIIFGSASQILSFGIF</sequence>
<comment type="caution">
    <text evidence="1">The sequence shown here is derived from an EMBL/GenBank/DDBJ whole genome shotgun (WGS) entry which is preliminary data.</text>
</comment>
<reference evidence="1" key="1">
    <citation type="submission" date="2021-01" db="EMBL/GenBank/DDBJ databases">
        <title>Adiantum capillus-veneris genome.</title>
        <authorList>
            <person name="Fang Y."/>
            <person name="Liao Q."/>
        </authorList>
    </citation>
    <scope>NUCLEOTIDE SEQUENCE</scope>
    <source>
        <strain evidence="1">H3</strain>
        <tissue evidence="1">Leaf</tissue>
    </source>
</reference>
<proteinExistence type="predicted"/>
<dbReference type="EMBL" id="JABFUD020000003">
    <property type="protein sequence ID" value="KAI5082316.1"/>
    <property type="molecule type" value="Genomic_DNA"/>
</dbReference>
<name>A0A9D4ZQN1_ADICA</name>
<accession>A0A9D4ZQN1</accession>
<evidence type="ECO:0000313" key="2">
    <source>
        <dbReference type="Proteomes" id="UP000886520"/>
    </source>
</evidence>
<dbReference type="AlphaFoldDB" id="A0A9D4ZQN1"/>
<protein>
    <submittedName>
        <fullName evidence="1">Uncharacterized protein</fullName>
    </submittedName>
</protein>
<evidence type="ECO:0000313" key="1">
    <source>
        <dbReference type="EMBL" id="KAI5082316.1"/>
    </source>
</evidence>
<dbReference type="Proteomes" id="UP000886520">
    <property type="component" value="Chromosome 2"/>
</dbReference>
<gene>
    <name evidence="1" type="ORF">GOP47_0002059</name>
</gene>
<keyword evidence="2" id="KW-1185">Reference proteome</keyword>